<dbReference type="AlphaFoldDB" id="A0A8J5S0A0"/>
<keyword evidence="2" id="KW-1185">Reference proteome</keyword>
<dbReference type="EMBL" id="JAAALK010000288">
    <property type="protein sequence ID" value="KAG8052420.1"/>
    <property type="molecule type" value="Genomic_DNA"/>
</dbReference>
<gene>
    <name evidence="1" type="ORF">GUJ93_ZPchr0001g31306</name>
</gene>
<dbReference type="Proteomes" id="UP000729402">
    <property type="component" value="Unassembled WGS sequence"/>
</dbReference>
<evidence type="ECO:0000313" key="2">
    <source>
        <dbReference type="Proteomes" id="UP000729402"/>
    </source>
</evidence>
<evidence type="ECO:0000313" key="1">
    <source>
        <dbReference type="EMBL" id="KAG8052420.1"/>
    </source>
</evidence>
<accession>A0A8J5S0A0</accession>
<organism evidence="1 2">
    <name type="scientific">Zizania palustris</name>
    <name type="common">Northern wild rice</name>
    <dbReference type="NCBI Taxonomy" id="103762"/>
    <lineage>
        <taxon>Eukaryota</taxon>
        <taxon>Viridiplantae</taxon>
        <taxon>Streptophyta</taxon>
        <taxon>Embryophyta</taxon>
        <taxon>Tracheophyta</taxon>
        <taxon>Spermatophyta</taxon>
        <taxon>Magnoliopsida</taxon>
        <taxon>Liliopsida</taxon>
        <taxon>Poales</taxon>
        <taxon>Poaceae</taxon>
        <taxon>BOP clade</taxon>
        <taxon>Oryzoideae</taxon>
        <taxon>Oryzeae</taxon>
        <taxon>Zizaniinae</taxon>
        <taxon>Zizania</taxon>
    </lineage>
</organism>
<comment type="caution">
    <text evidence="1">The sequence shown here is derived from an EMBL/GenBank/DDBJ whole genome shotgun (WGS) entry which is preliminary data.</text>
</comment>
<proteinExistence type="predicted"/>
<reference evidence="1" key="1">
    <citation type="journal article" date="2021" name="bioRxiv">
        <title>Whole Genome Assembly and Annotation of Northern Wild Rice, Zizania palustris L., Supports a Whole Genome Duplication in the Zizania Genus.</title>
        <authorList>
            <person name="Haas M."/>
            <person name="Kono T."/>
            <person name="Macchietto M."/>
            <person name="Millas R."/>
            <person name="McGilp L."/>
            <person name="Shao M."/>
            <person name="Duquette J."/>
            <person name="Hirsch C.N."/>
            <person name="Kimball J."/>
        </authorList>
    </citation>
    <scope>NUCLEOTIDE SEQUENCE</scope>
    <source>
        <tissue evidence="1">Fresh leaf tissue</tissue>
    </source>
</reference>
<sequence>MPRLIRVASASPKIVSALPKMVSGHWQDAQVSMADAPSVVAIPSIGHRSLYRCYFLHMYSVARCGSSGLPHPEQQ</sequence>
<reference evidence="1" key="2">
    <citation type="submission" date="2021-02" db="EMBL/GenBank/DDBJ databases">
        <authorList>
            <person name="Kimball J.A."/>
            <person name="Haas M.W."/>
            <person name="Macchietto M."/>
            <person name="Kono T."/>
            <person name="Duquette J."/>
            <person name="Shao M."/>
        </authorList>
    </citation>
    <scope>NUCLEOTIDE SEQUENCE</scope>
    <source>
        <tissue evidence="1">Fresh leaf tissue</tissue>
    </source>
</reference>
<protein>
    <submittedName>
        <fullName evidence="1">Uncharacterized protein</fullName>
    </submittedName>
</protein>
<name>A0A8J5S0A0_ZIZPA</name>